<comment type="subcellular location">
    <subcellularLocation>
        <location evidence="1">Cell membrane</location>
        <topology evidence="1">Multi-pass membrane protein</topology>
    </subcellularLocation>
</comment>
<evidence type="ECO:0000313" key="9">
    <source>
        <dbReference type="EMBL" id="TNC14114.1"/>
    </source>
</evidence>
<dbReference type="Gene3D" id="3.40.50.300">
    <property type="entry name" value="P-loop containing nucleotide triphosphate hydrolases"/>
    <property type="match status" value="2"/>
</dbReference>
<comment type="caution">
    <text evidence="9">The sequence shown here is derived from an EMBL/GenBank/DDBJ whole genome shotgun (WGS) entry which is preliminary data.</text>
</comment>
<dbReference type="PROSITE" id="PS50893">
    <property type="entry name" value="ABC_TRANSPORTER_2"/>
    <property type="match status" value="1"/>
</dbReference>
<name>A0A5C4LII7_9HYPH</name>
<evidence type="ECO:0000256" key="6">
    <source>
        <dbReference type="SAM" id="Phobius"/>
    </source>
</evidence>
<dbReference type="Pfam" id="PF00664">
    <property type="entry name" value="ABC_membrane"/>
    <property type="match status" value="1"/>
</dbReference>
<feature type="region of interest" description="Disordered" evidence="5">
    <location>
        <begin position="957"/>
        <end position="1032"/>
    </location>
</feature>
<feature type="transmembrane region" description="Helical" evidence="6">
    <location>
        <begin position="345"/>
        <end position="367"/>
    </location>
</feature>
<feature type="transmembrane region" description="Helical" evidence="6">
    <location>
        <begin position="258"/>
        <end position="277"/>
    </location>
</feature>
<keyword evidence="9" id="KW-0547">Nucleotide-binding</keyword>
<evidence type="ECO:0000313" key="10">
    <source>
        <dbReference type="Proteomes" id="UP000305267"/>
    </source>
</evidence>
<dbReference type="Proteomes" id="UP000305267">
    <property type="component" value="Unassembled WGS sequence"/>
</dbReference>
<protein>
    <submittedName>
        <fullName evidence="9">ATP-binding cassette domain-containing protein</fullName>
    </submittedName>
</protein>
<keyword evidence="10" id="KW-1185">Reference proteome</keyword>
<reference evidence="9 10" key="1">
    <citation type="submission" date="2019-06" db="EMBL/GenBank/DDBJ databases">
        <title>Genome of Methylobacterium sp. 17Sr1-39.</title>
        <authorList>
            <person name="Seo T."/>
        </authorList>
    </citation>
    <scope>NUCLEOTIDE SEQUENCE [LARGE SCALE GENOMIC DNA]</scope>
    <source>
        <strain evidence="9 10">17Sr1-39</strain>
    </source>
</reference>
<evidence type="ECO:0000256" key="3">
    <source>
        <dbReference type="ARBA" id="ARBA00022989"/>
    </source>
</evidence>
<evidence type="ECO:0000256" key="5">
    <source>
        <dbReference type="SAM" id="MobiDB-lite"/>
    </source>
</evidence>
<evidence type="ECO:0000256" key="1">
    <source>
        <dbReference type="ARBA" id="ARBA00004651"/>
    </source>
</evidence>
<dbReference type="InterPro" id="IPR003439">
    <property type="entry name" value="ABC_transporter-like_ATP-bd"/>
</dbReference>
<dbReference type="SUPFAM" id="SSF52540">
    <property type="entry name" value="P-loop containing nucleoside triphosphate hydrolases"/>
    <property type="match status" value="1"/>
</dbReference>
<feature type="domain" description="ABC transporter" evidence="7">
    <location>
        <begin position="435"/>
        <end position="972"/>
    </location>
</feature>
<dbReference type="GO" id="GO:0034040">
    <property type="term" value="F:ATPase-coupled lipid transmembrane transporter activity"/>
    <property type="evidence" value="ECO:0007669"/>
    <property type="project" value="TreeGrafter"/>
</dbReference>
<feature type="transmembrane region" description="Helical" evidence="6">
    <location>
        <begin position="155"/>
        <end position="177"/>
    </location>
</feature>
<feature type="transmembrane region" description="Helical" evidence="6">
    <location>
        <begin position="84"/>
        <end position="101"/>
    </location>
</feature>
<evidence type="ECO:0000256" key="4">
    <source>
        <dbReference type="ARBA" id="ARBA00023136"/>
    </source>
</evidence>
<dbReference type="GO" id="GO:0005524">
    <property type="term" value="F:ATP binding"/>
    <property type="evidence" value="ECO:0007669"/>
    <property type="project" value="UniProtKB-KW"/>
</dbReference>
<dbReference type="GO" id="GO:0140359">
    <property type="term" value="F:ABC-type transporter activity"/>
    <property type="evidence" value="ECO:0007669"/>
    <property type="project" value="InterPro"/>
</dbReference>
<keyword evidence="3 6" id="KW-1133">Transmembrane helix</keyword>
<feature type="region of interest" description="Disordered" evidence="5">
    <location>
        <begin position="1"/>
        <end position="64"/>
    </location>
</feature>
<dbReference type="EMBL" id="VDDA01000003">
    <property type="protein sequence ID" value="TNC14114.1"/>
    <property type="molecule type" value="Genomic_DNA"/>
</dbReference>
<dbReference type="Gene3D" id="1.20.1560.10">
    <property type="entry name" value="ABC transporter type 1, transmembrane domain"/>
    <property type="match status" value="1"/>
</dbReference>
<dbReference type="InterPro" id="IPR011527">
    <property type="entry name" value="ABC1_TM_dom"/>
</dbReference>
<dbReference type="PANTHER" id="PTHR24221:SF646">
    <property type="entry name" value="HAEMOLYSIN SECRETION ATP-BINDING PROTEIN"/>
    <property type="match status" value="1"/>
</dbReference>
<feature type="compositionally biased region" description="Low complexity" evidence="5">
    <location>
        <begin position="984"/>
        <end position="1013"/>
    </location>
</feature>
<dbReference type="SUPFAM" id="SSF90123">
    <property type="entry name" value="ABC transporter transmembrane region"/>
    <property type="match status" value="1"/>
</dbReference>
<keyword evidence="2 6" id="KW-0812">Transmembrane</keyword>
<dbReference type="InterPro" id="IPR036640">
    <property type="entry name" value="ABC1_TM_sf"/>
</dbReference>
<dbReference type="OrthoDB" id="9760920at2"/>
<dbReference type="CDD" id="cd07346">
    <property type="entry name" value="ABC_6TM_exporters"/>
    <property type="match status" value="1"/>
</dbReference>
<feature type="transmembrane region" description="Helical" evidence="6">
    <location>
        <begin position="234"/>
        <end position="252"/>
    </location>
</feature>
<keyword evidence="9" id="KW-0067">ATP-binding</keyword>
<sequence length="1032" mass="111843">MSGGAGAAERAGGEIAQVAGEVPAAGRGDRAADQEADRNQADRNKSSRNLASAGAGNDPEAADASGGLDRSLFRYIWRHSKRDQILICAVVLASLPLYFASLDLPRRIVNEAIQGHAFEKGNETAKFLVLRLQMPDWFGHDVSLFDGFDVDRFELLFGLSSMFLLLVLINGAFKYWINVAKGALGERMLRRLRFQLFSLIMRFSPDALRQTKASEVATIIRDEVEPIGGFIGDAYILPAFLGTQAATAMTFILLQNVWLGLLAAGVVGVQFVVIPRLRRELLRLGRQRQLASRRLAGRVGEVVDGIAAVHSNGAEAWERAEIGHRLGALFDLRLRIYRRKFMVKFLNNLLAQMTPFLFYCIGGYFALKGQLSIGQLVAVIAAYRDLPPPLKELIDWDQQRLDVQVKYEQVLQQFLPDRLIGLDAPGRDESLCGRLAAEGVGVQEPHGPVLTNVSLSLTLPAVVGIVSDGGPAASTFARVLARRVTPTSGRVTLAGHDLSEWSGAALSRRIAYAGVDPILFPGSLRDNIVYGLHRRPPDAGTVDPKVLAEAHRTGNPVEPFPADWTDYAQAGVTDAAELDTLILDWLTRIGMGEEVYRFGLLGQVDPERHPDLAARLIEARIAFRERLAAEGRAHLVEPFDPARYNRQATVAENLLFGVPTTTALTGRALVEHPVVRRVLDRTGLADDLVTMGERIAATMLEIFRGLPSGHPLFEQFSFLAADELPEYEAILARRTATEASAERHGGGTLNRIRRRWIGLGRYGSADATRLIALPLAYIEPRHRLGLIDDAFRERLVAARAELRTALDEAGLGGVDFYDPDQVCAAAPLRDNLLFGRINQSVADAVETVTATGTALVQEMQLAPAITRVGLDHQVGPEGRFLSSTQRAVVSLVRALIRRPDILVLDGALSPMGENRARTVLGLLLERYGRENSLVAVLPNDRVADRFEWVLRAAGTRIHGPERPQAPAAASEQTPAASPEPAPATSPEQAPAASPEDAGPGAGVAGPAAAVSGRAGDDKTGPGPARVEQDVKA</sequence>
<dbReference type="GO" id="GO:0016887">
    <property type="term" value="F:ATP hydrolysis activity"/>
    <property type="evidence" value="ECO:0007669"/>
    <property type="project" value="InterPro"/>
</dbReference>
<accession>A0A5C4LII7</accession>
<gene>
    <name evidence="9" type="ORF">FF100_07970</name>
</gene>
<feature type="compositionally biased region" description="Low complexity" evidence="5">
    <location>
        <begin position="964"/>
        <end position="976"/>
    </location>
</feature>
<feature type="domain" description="ABC transmembrane type-1" evidence="8">
    <location>
        <begin position="144"/>
        <end position="395"/>
    </location>
</feature>
<feature type="compositionally biased region" description="Low complexity" evidence="5">
    <location>
        <begin position="7"/>
        <end position="16"/>
    </location>
</feature>
<evidence type="ECO:0000256" key="2">
    <source>
        <dbReference type="ARBA" id="ARBA00022692"/>
    </source>
</evidence>
<organism evidence="9 10">
    <name type="scientific">Methylobacterium terricola</name>
    <dbReference type="NCBI Taxonomy" id="2583531"/>
    <lineage>
        <taxon>Bacteria</taxon>
        <taxon>Pseudomonadati</taxon>
        <taxon>Pseudomonadota</taxon>
        <taxon>Alphaproteobacteria</taxon>
        <taxon>Hyphomicrobiales</taxon>
        <taxon>Methylobacteriaceae</taxon>
        <taxon>Methylobacterium</taxon>
    </lineage>
</organism>
<dbReference type="InterPro" id="IPR039421">
    <property type="entry name" value="Type_1_exporter"/>
</dbReference>
<feature type="compositionally biased region" description="Basic and acidic residues" evidence="5">
    <location>
        <begin position="27"/>
        <end position="45"/>
    </location>
</feature>
<proteinExistence type="predicted"/>
<dbReference type="PANTHER" id="PTHR24221">
    <property type="entry name" value="ATP-BINDING CASSETTE SUB-FAMILY B"/>
    <property type="match status" value="1"/>
</dbReference>
<keyword evidence="4 6" id="KW-0472">Membrane</keyword>
<evidence type="ECO:0000259" key="8">
    <source>
        <dbReference type="PROSITE" id="PS50929"/>
    </source>
</evidence>
<evidence type="ECO:0000259" key="7">
    <source>
        <dbReference type="PROSITE" id="PS50893"/>
    </source>
</evidence>
<dbReference type="InterPro" id="IPR027417">
    <property type="entry name" value="P-loop_NTPase"/>
</dbReference>
<dbReference type="GO" id="GO:0005886">
    <property type="term" value="C:plasma membrane"/>
    <property type="evidence" value="ECO:0007669"/>
    <property type="project" value="UniProtKB-SubCell"/>
</dbReference>
<dbReference type="PROSITE" id="PS50929">
    <property type="entry name" value="ABC_TM1F"/>
    <property type="match status" value="1"/>
</dbReference>
<dbReference type="AlphaFoldDB" id="A0A5C4LII7"/>